<dbReference type="SUPFAM" id="SSF103481">
    <property type="entry name" value="Multidrug resistance efflux transporter EmrE"/>
    <property type="match status" value="2"/>
</dbReference>
<feature type="transmembrane region" description="Helical" evidence="1">
    <location>
        <begin position="150"/>
        <end position="169"/>
    </location>
</feature>
<dbReference type="InterPro" id="IPR000620">
    <property type="entry name" value="EamA_dom"/>
</dbReference>
<accession>A0ABY6F5N7</accession>
<dbReference type="Pfam" id="PF00892">
    <property type="entry name" value="EamA"/>
    <property type="match status" value="2"/>
</dbReference>
<evidence type="ECO:0000259" key="2">
    <source>
        <dbReference type="Pfam" id="PF00892"/>
    </source>
</evidence>
<feature type="transmembrane region" description="Helical" evidence="1">
    <location>
        <begin position="71"/>
        <end position="91"/>
    </location>
</feature>
<evidence type="ECO:0000313" key="3">
    <source>
        <dbReference type="EMBL" id="UXZ05392.1"/>
    </source>
</evidence>
<keyword evidence="1" id="KW-0472">Membrane</keyword>
<dbReference type="InterPro" id="IPR037185">
    <property type="entry name" value="EmrE-like"/>
</dbReference>
<protein>
    <submittedName>
        <fullName evidence="3">DMT family transporter</fullName>
    </submittedName>
</protein>
<evidence type="ECO:0000256" key="1">
    <source>
        <dbReference type="SAM" id="Phobius"/>
    </source>
</evidence>
<proteinExistence type="predicted"/>
<dbReference type="RefSeq" id="WP_263076889.1">
    <property type="nucleotide sequence ID" value="NZ_CP089977.1"/>
</dbReference>
<dbReference type="EMBL" id="CP089977">
    <property type="protein sequence ID" value="UXZ05392.1"/>
    <property type="molecule type" value="Genomic_DNA"/>
</dbReference>
<feature type="transmembrane region" description="Helical" evidence="1">
    <location>
        <begin position="181"/>
        <end position="202"/>
    </location>
</feature>
<feature type="domain" description="EamA" evidence="2">
    <location>
        <begin position="7"/>
        <end position="141"/>
    </location>
</feature>
<feature type="transmembrane region" description="Helical" evidence="1">
    <location>
        <begin position="37"/>
        <end position="59"/>
    </location>
</feature>
<feature type="transmembrane region" description="Helical" evidence="1">
    <location>
        <begin position="214"/>
        <end position="234"/>
    </location>
</feature>
<feature type="transmembrane region" description="Helical" evidence="1">
    <location>
        <begin position="246"/>
        <end position="265"/>
    </location>
</feature>
<feature type="domain" description="EamA" evidence="2">
    <location>
        <begin position="152"/>
        <end position="285"/>
    </location>
</feature>
<feature type="transmembrane region" description="Helical" evidence="1">
    <location>
        <begin position="271"/>
        <end position="290"/>
    </location>
</feature>
<gene>
    <name evidence="3" type="ORF">LU297_02785</name>
</gene>
<reference evidence="3" key="1">
    <citation type="submission" date="2021-12" db="EMBL/GenBank/DDBJ databases">
        <title>taxonomy of Moraxella sp. ZY201224.</title>
        <authorList>
            <person name="Li F."/>
        </authorList>
    </citation>
    <scope>NUCLEOTIDE SEQUENCE</scope>
    <source>
        <strain evidence="3">ZY201224</strain>
    </source>
</reference>
<dbReference type="Proteomes" id="UP001063782">
    <property type="component" value="Chromosome"/>
</dbReference>
<dbReference type="Gene3D" id="1.10.3730.20">
    <property type="match status" value="1"/>
</dbReference>
<keyword evidence="4" id="KW-1185">Reference proteome</keyword>
<evidence type="ECO:0000313" key="4">
    <source>
        <dbReference type="Proteomes" id="UP001063782"/>
    </source>
</evidence>
<feature type="transmembrane region" description="Helical" evidence="1">
    <location>
        <begin position="127"/>
        <end position="144"/>
    </location>
</feature>
<organism evidence="3 4">
    <name type="scientific">Moraxella nasicaprae</name>
    <dbReference type="NCBI Taxonomy" id="2904122"/>
    <lineage>
        <taxon>Bacteria</taxon>
        <taxon>Pseudomonadati</taxon>
        <taxon>Pseudomonadota</taxon>
        <taxon>Gammaproteobacteria</taxon>
        <taxon>Moraxellales</taxon>
        <taxon>Moraxellaceae</taxon>
        <taxon>Moraxella</taxon>
    </lineage>
</organism>
<keyword evidence="1" id="KW-1133">Transmembrane helix</keyword>
<feature type="transmembrane region" description="Helical" evidence="1">
    <location>
        <begin position="97"/>
        <end position="120"/>
    </location>
</feature>
<dbReference type="PANTHER" id="PTHR22911">
    <property type="entry name" value="ACYL-MALONYL CONDENSING ENZYME-RELATED"/>
    <property type="match status" value="1"/>
</dbReference>
<sequence>MHKQQLIGSLQVILAGICWGSLGIFSTKLGELGVDSFGIAALRIVTASLLIIIITPRLFPIIKTLDGSAWFGLIVQAIIGVLGMTFSYFYAVKTVGVSMAVALLYTAPVFSLIFANLLLGERIAKKSIYLSIIAVLGVACLMAQDGLSPTVGMAIGLLSGVCYSLYGVLGKKAIANATPPLLIFFSSITISSLILLALPSTWHAYQIIATLPTSNWLLVLGLSVIGTIAPFLLYMSALDKLSATTASIFTIIEPLTAILLAIFLLNQSLQPLQILGIVLIILATLANAVGNHTTSPANDPATH</sequence>
<feature type="transmembrane region" description="Helical" evidence="1">
    <location>
        <begin position="7"/>
        <end position="25"/>
    </location>
</feature>
<keyword evidence="1" id="KW-0812">Transmembrane</keyword>
<name>A0ABY6F5N7_9GAMM</name>